<dbReference type="Pfam" id="PF07548">
    <property type="entry name" value="ChlamPMP_M"/>
    <property type="match status" value="1"/>
</dbReference>
<dbReference type="GO" id="GO:0009279">
    <property type="term" value="C:cell outer membrane"/>
    <property type="evidence" value="ECO:0007669"/>
    <property type="project" value="UniProtKB-SubCell"/>
</dbReference>
<evidence type="ECO:0000256" key="1">
    <source>
        <dbReference type="ARBA" id="ARBA00004191"/>
    </source>
</evidence>
<evidence type="ECO:0000256" key="11">
    <source>
        <dbReference type="SAM" id="SignalP"/>
    </source>
</evidence>
<keyword evidence="7" id="KW-0812">Transmembrane</keyword>
<dbReference type="PROSITE" id="PS51208">
    <property type="entry name" value="AUTOTRANSPORTER"/>
    <property type="match status" value="1"/>
</dbReference>
<dbReference type="InterPro" id="IPR005546">
    <property type="entry name" value="Autotransporte_beta"/>
</dbReference>
<protein>
    <submittedName>
        <fullName evidence="13">Probable outer membrane protein pmp10</fullName>
    </submittedName>
</protein>
<name>A0A0F7WP96_CHLPN</name>
<dbReference type="SUPFAM" id="SSF103515">
    <property type="entry name" value="Autotransporter"/>
    <property type="match status" value="1"/>
</dbReference>
<evidence type="ECO:0000256" key="6">
    <source>
        <dbReference type="ARBA" id="ARBA00022525"/>
    </source>
</evidence>
<dbReference type="Gene3D" id="2.40.128.130">
    <property type="entry name" value="Autotransporter beta-domain"/>
    <property type="match status" value="1"/>
</dbReference>
<keyword evidence="8 11" id="KW-0732">Signal</keyword>
<sequence length="945" mass="100242">MKTSVSMLLALLCSGASSIVLHAATTPLNPEDGFIGEGNTNTFSPKSTTDAAGTTYSLTGEVLYIDPGKGGSITGTCFVETAGDLTFLGNGNTLKFLSVDAGANIAVAHVQGSKNLSFTDFLSLVITESPKSAVTTGKGSLVSLGAVQLQDINTLVLTSNASVEDGGVIKGNSCLIQGIKNSAIFGQNTSSKKGGVISTTQGLTIENNLGTLKFNENKAVTSGGALDLGAASTFTANHELIFSQNKTSGNAANGGAINCSGDLTFTDNTSLLLQENSTMQDGGALCSTGTIRITGSDSINVIGNTSGQKGGAISAASLKILGGKGGALFSNNVVTHATPLGGAIFINTGGSLQLFTQGGDIVFEGNQVTTTAPNATTKRNAIHLESTAKWTGLAASQGNAIYFYDPITTNDTGASDNLRINEVSANQKLSGSIVFSGERLSTAEAIAENLTSRINQPVTLVEGSLVLKQGVTLITQGFSQEPESTLLLDLGTSLQASTEDIVITNLSINADTIYGKNPINIVASAANKNITLTGTLALVNADGAFYENHTLQDSQDYSFVKLSPGAGGTIITQDASQKPLEVAPSRPHYGYQGHWNVQVIPGTGNQPSQANLEWVRTGYLPNPERQGSLVPNSLWGSFVDQRAIQEIMVNSSQILCQERGVWGAGIANFLHRDKINEHGYRHSGVGYLVGVGTHAFSDATINAAFCQLFSRDKDYVVSKNHGTSYSGVVFLEDTLEFRSPQGFYTDSSSEACCNQVVTIDMQLSYSHRNNDMKTKYTTYPEAQGSWANDVFGLEFGATTYYYPNSTFLFDYYSPFLRLQCIYAHQEDFKETGGEVRHFTSGDLFNLAVPIGVKFERFSDCKRGSYELTFAYVPDVIRKDPKSTATLASGAAWSTHGNNLSRQGLQLRLGNHCLINPGIEVFSHGAIELRGSSRNYNINLGGKYRF</sequence>
<dbReference type="AlphaFoldDB" id="A0A0F7WP96"/>
<keyword evidence="9" id="KW-0472">Membrane</keyword>
<feature type="domain" description="Autotransporter" evidence="12">
    <location>
        <begin position="654"/>
        <end position="945"/>
    </location>
</feature>
<evidence type="ECO:0000256" key="9">
    <source>
        <dbReference type="ARBA" id="ARBA00023136"/>
    </source>
</evidence>
<dbReference type="InterPro" id="IPR003368">
    <property type="entry name" value="POMP_repeat"/>
</dbReference>
<evidence type="ECO:0000256" key="5">
    <source>
        <dbReference type="ARBA" id="ARBA00022512"/>
    </source>
</evidence>
<evidence type="ECO:0000259" key="12">
    <source>
        <dbReference type="PROSITE" id="PS51208"/>
    </source>
</evidence>
<evidence type="ECO:0000256" key="10">
    <source>
        <dbReference type="ARBA" id="ARBA00023237"/>
    </source>
</evidence>
<reference evidence="13" key="1">
    <citation type="submission" date="2015-05" db="EMBL/GenBank/DDBJ databases">
        <authorList>
            <person name="Rattei Thomas"/>
        </authorList>
    </citation>
    <scope>NUCLEOTIDE SEQUENCE</scope>
    <source>
        <strain evidence="13">DC9</strain>
    </source>
</reference>
<keyword evidence="4" id="KW-1134">Transmembrane beta strand</keyword>
<dbReference type="InterPro" id="IPR011427">
    <property type="entry name" value="Polymorphic_membr_middle"/>
</dbReference>
<evidence type="ECO:0000256" key="3">
    <source>
        <dbReference type="ARBA" id="ARBA00007542"/>
    </source>
</evidence>
<organism evidence="13">
    <name type="scientific">Chlamydia pneumoniae</name>
    <name type="common">Chlamydophila pneumoniae</name>
    <dbReference type="NCBI Taxonomy" id="83558"/>
    <lineage>
        <taxon>Bacteria</taxon>
        <taxon>Pseudomonadati</taxon>
        <taxon>Chlamydiota</taxon>
        <taxon>Chlamydiia</taxon>
        <taxon>Chlamydiales</taxon>
        <taxon>Chlamydiaceae</taxon>
        <taxon>Chlamydia/Chlamydophila group</taxon>
        <taxon>Chlamydia</taxon>
    </lineage>
</organism>
<keyword evidence="5" id="KW-0134">Cell wall</keyword>
<evidence type="ECO:0000313" key="13">
    <source>
        <dbReference type="EMBL" id="CRI42145.1"/>
    </source>
</evidence>
<feature type="chain" id="PRO_5002524665" evidence="11">
    <location>
        <begin position="24"/>
        <end position="945"/>
    </location>
</feature>
<proteinExistence type="inferred from homology"/>
<comment type="subcellular location">
    <subcellularLocation>
        <location evidence="2">Cell outer membrane</location>
        <topology evidence="2">Peripheral membrane protein</topology>
        <orientation evidence="2">Extracellular side</orientation>
    </subcellularLocation>
    <subcellularLocation>
        <location evidence="1">Secreted</location>
        <location evidence="1">Cell wall</location>
    </subcellularLocation>
</comment>
<gene>
    <name evidence="13" type="primary">pmp10_3</name>
    <name evidence="13" type="ORF">BN1224_DC9_AE_00090</name>
</gene>
<keyword evidence="6" id="KW-0964">Secreted</keyword>
<evidence type="ECO:0000256" key="7">
    <source>
        <dbReference type="ARBA" id="ARBA00022692"/>
    </source>
</evidence>
<dbReference type="InterPro" id="IPR036709">
    <property type="entry name" value="Autotransporte_beta_dom_sf"/>
</dbReference>
<feature type="signal peptide" evidence="11">
    <location>
        <begin position="1"/>
        <end position="23"/>
    </location>
</feature>
<dbReference type="SMART" id="SM00869">
    <property type="entry name" value="Autotransporter"/>
    <property type="match status" value="1"/>
</dbReference>
<evidence type="ECO:0000256" key="8">
    <source>
        <dbReference type="ARBA" id="ARBA00022729"/>
    </source>
</evidence>
<evidence type="ECO:0000256" key="2">
    <source>
        <dbReference type="ARBA" id="ARBA00004416"/>
    </source>
</evidence>
<comment type="similarity">
    <text evidence="3">Belongs to the PMP outer membrane protein family.</text>
</comment>
<keyword evidence="10" id="KW-0998">Cell outer membrane</keyword>
<evidence type="ECO:0000256" key="4">
    <source>
        <dbReference type="ARBA" id="ARBA00022452"/>
    </source>
</evidence>
<accession>A0A0F7WP96</accession>
<dbReference type="EMBL" id="LN847013">
    <property type="protein sequence ID" value="CRI42145.1"/>
    <property type="molecule type" value="Genomic_DNA"/>
</dbReference>
<dbReference type="NCBIfam" id="TIGR01376">
    <property type="entry name" value="POMP_repeat"/>
    <property type="match status" value="1"/>
</dbReference>